<dbReference type="Proteomes" id="UP000005561">
    <property type="component" value="Unassembled WGS sequence"/>
</dbReference>
<keyword evidence="1" id="KW-0472">Membrane</keyword>
<evidence type="ECO:0000256" key="1">
    <source>
        <dbReference type="SAM" id="Phobius"/>
    </source>
</evidence>
<sequence length="195" mass="22764">MEAESLKKYKNTLLFLMIVLIGLSAVWRYVTLNQKYPNPKITIIPQGEAARIGNYEFVLKDIAWYTGEITEEIIPGYTIVSQNGERYPAEKEKVILVTLGIKKNKADDTVLDLTNIAFEIGAWHNQHEFFLFEALNGKGMMQLELKEQEEKEIVFPVYMLDLNFKKKDWEQLERRAVDVVLNYYPEKIILRSNNK</sequence>
<keyword evidence="3" id="KW-1185">Reference proteome</keyword>
<comment type="caution">
    <text evidence="2">The sequence shown here is derived from an EMBL/GenBank/DDBJ whole genome shotgun (WGS) entry which is preliminary data.</text>
</comment>
<evidence type="ECO:0000313" key="2">
    <source>
        <dbReference type="EMBL" id="EET61495.1"/>
    </source>
</evidence>
<dbReference type="AlphaFoldDB" id="C6LD12"/>
<accession>C6LD12</accession>
<proteinExistence type="predicted"/>
<dbReference type="STRING" id="168384.SAMN05660368_01605"/>
<reference evidence="2" key="1">
    <citation type="submission" date="2009-07" db="EMBL/GenBank/DDBJ databases">
        <authorList>
            <person name="Weinstock G."/>
            <person name="Sodergren E."/>
            <person name="Clifton S."/>
            <person name="Fulton L."/>
            <person name="Fulton B."/>
            <person name="Courtney L."/>
            <person name="Fronick C."/>
            <person name="Harrison M."/>
            <person name="Strong C."/>
            <person name="Farmer C."/>
            <person name="Delahaunty K."/>
            <person name="Markovic C."/>
            <person name="Hall O."/>
            <person name="Minx P."/>
            <person name="Tomlinson C."/>
            <person name="Mitreva M."/>
            <person name="Nelson J."/>
            <person name="Hou S."/>
            <person name="Wollam A."/>
            <person name="Pepin K.H."/>
            <person name="Johnson M."/>
            <person name="Bhonagiri V."/>
            <person name="Nash W.E."/>
            <person name="Warren W."/>
            <person name="Chinwalla A."/>
            <person name="Mardis E.R."/>
            <person name="Wilson R.K."/>
        </authorList>
    </citation>
    <scope>NUCLEOTIDE SEQUENCE [LARGE SCALE GENOMIC DNA]</scope>
    <source>
        <strain evidence="2">DSM 14469</strain>
    </source>
</reference>
<protein>
    <submittedName>
        <fullName evidence="2">Uncharacterized protein</fullName>
    </submittedName>
</protein>
<dbReference type="EMBL" id="ACCL02000006">
    <property type="protein sequence ID" value="EET61495.1"/>
    <property type="molecule type" value="Genomic_DNA"/>
</dbReference>
<organism evidence="2 3">
    <name type="scientific">Marvinbryantia formatexigens DSM 14469</name>
    <dbReference type="NCBI Taxonomy" id="478749"/>
    <lineage>
        <taxon>Bacteria</taxon>
        <taxon>Bacillati</taxon>
        <taxon>Bacillota</taxon>
        <taxon>Clostridia</taxon>
        <taxon>Lachnospirales</taxon>
        <taxon>Lachnospiraceae</taxon>
        <taxon>Marvinbryantia</taxon>
    </lineage>
</organism>
<gene>
    <name evidence="2" type="ORF">BRYFOR_06670</name>
</gene>
<name>C6LD12_9FIRM</name>
<dbReference type="eggNOG" id="ENOG50338K0">
    <property type="taxonomic scope" value="Bacteria"/>
</dbReference>
<evidence type="ECO:0000313" key="3">
    <source>
        <dbReference type="Proteomes" id="UP000005561"/>
    </source>
</evidence>
<keyword evidence="1" id="KW-0812">Transmembrane</keyword>
<feature type="transmembrane region" description="Helical" evidence="1">
    <location>
        <begin position="12"/>
        <end position="30"/>
    </location>
</feature>
<keyword evidence="1" id="KW-1133">Transmembrane helix</keyword>